<evidence type="ECO:0000256" key="5">
    <source>
        <dbReference type="SAM" id="MobiDB-lite"/>
    </source>
</evidence>
<feature type="repeat" description="TPR" evidence="4">
    <location>
        <begin position="285"/>
        <end position="318"/>
    </location>
</feature>
<comment type="similarity">
    <text evidence="3">Belongs to the BBS4 family.</text>
</comment>
<feature type="repeat" description="TPR" evidence="4">
    <location>
        <begin position="183"/>
        <end position="216"/>
    </location>
</feature>
<keyword evidence="7" id="KW-1185">Reference proteome</keyword>
<evidence type="ECO:0000256" key="4">
    <source>
        <dbReference type="PROSITE-ProRule" id="PRU00339"/>
    </source>
</evidence>
<evidence type="ECO:0000256" key="3">
    <source>
        <dbReference type="ARBA" id="ARBA00023778"/>
    </source>
</evidence>
<proteinExistence type="inferred from homology"/>
<evidence type="ECO:0000256" key="2">
    <source>
        <dbReference type="ARBA" id="ARBA00022803"/>
    </source>
</evidence>
<gene>
    <name evidence="6" type="ORF">FOL47_000504</name>
</gene>
<dbReference type="InterPro" id="IPR019734">
    <property type="entry name" value="TPR_rpt"/>
</dbReference>
<dbReference type="SUPFAM" id="SSF48452">
    <property type="entry name" value="TPR-like"/>
    <property type="match status" value="1"/>
</dbReference>
<dbReference type="InterPro" id="IPR011990">
    <property type="entry name" value="TPR-like_helical_dom_sf"/>
</dbReference>
<dbReference type="OrthoDB" id="309339at2759"/>
<feature type="compositionally biased region" description="Polar residues" evidence="5">
    <location>
        <begin position="1"/>
        <end position="10"/>
    </location>
</feature>
<keyword evidence="1" id="KW-0677">Repeat</keyword>
<dbReference type="GO" id="GO:0061512">
    <property type="term" value="P:protein localization to cilium"/>
    <property type="evidence" value="ECO:0007669"/>
    <property type="project" value="TreeGrafter"/>
</dbReference>
<dbReference type="PANTHER" id="PTHR44186:SF1">
    <property type="entry name" value="BARDET-BIEDL SYNDROME 4 PROTEIN"/>
    <property type="match status" value="1"/>
</dbReference>
<dbReference type="Gene3D" id="1.25.40.10">
    <property type="entry name" value="Tetratricopeptide repeat domain"/>
    <property type="match status" value="2"/>
</dbReference>
<dbReference type="GO" id="GO:0060271">
    <property type="term" value="P:cilium assembly"/>
    <property type="evidence" value="ECO:0007669"/>
    <property type="project" value="TreeGrafter"/>
</dbReference>
<name>A0A7J6MLP3_PERCH</name>
<keyword evidence="2 4" id="KW-0802">TPR repeat</keyword>
<comment type="caution">
    <text evidence="6">The sequence shown here is derived from an EMBL/GenBank/DDBJ whole genome shotgun (WGS) entry which is preliminary data.</text>
</comment>
<accession>A0A7J6MLP3</accession>
<sequence length="432" mass="48229">MANASRLSSIHDNKRHRPASAEYKSGRDSDNWYMNALYIRHDFEECMNFIEECLKDSNGLNQHALYYKALIHRQQGDIHSSLTFFQTAACLDPLNIQYLKEVAKSLALLGQHGSALEVILILPGGWGYLGDRQAALDSFRMANDIQRHDDTCIEIAELCIHVGDIEAAIEAYNEALEFSPENTNILTRLGILLMKAGDTYRAFECLGNSLVYEPKDPKTILAAASVIQDNGDVDVALVKYRIAAIYEPFSSELWSNVGLCFFDKRKVVAAIACLKRALSLGHFQWRIYFNLGLLHLFTGQYASAFVFLSSALNLEPSSSLIFMYLGIALSRLDDFTNSRSAYARAIGNMKEATDDTSSIAPIVHLNCCITAFNHGDIEEAKKHFLIFDGIYQKLQDSAEDEDDLLHELMSAFPDTPEKRAIMGSLLLGRAGV</sequence>
<dbReference type="PANTHER" id="PTHR44186">
    <property type="match status" value="1"/>
</dbReference>
<evidence type="ECO:0000313" key="7">
    <source>
        <dbReference type="Proteomes" id="UP000591131"/>
    </source>
</evidence>
<organism evidence="6 7">
    <name type="scientific">Perkinsus chesapeaki</name>
    <name type="common">Clam parasite</name>
    <name type="synonym">Perkinsus andrewsi</name>
    <dbReference type="NCBI Taxonomy" id="330153"/>
    <lineage>
        <taxon>Eukaryota</taxon>
        <taxon>Sar</taxon>
        <taxon>Alveolata</taxon>
        <taxon>Perkinsozoa</taxon>
        <taxon>Perkinsea</taxon>
        <taxon>Perkinsida</taxon>
        <taxon>Perkinsidae</taxon>
        <taxon>Perkinsus</taxon>
    </lineage>
</organism>
<dbReference type="Pfam" id="PF13432">
    <property type="entry name" value="TPR_16"/>
    <property type="match status" value="1"/>
</dbReference>
<evidence type="ECO:0000256" key="1">
    <source>
        <dbReference type="ARBA" id="ARBA00022737"/>
    </source>
</evidence>
<dbReference type="Proteomes" id="UP000591131">
    <property type="component" value="Unassembled WGS sequence"/>
</dbReference>
<dbReference type="AlphaFoldDB" id="A0A7J6MLP3"/>
<dbReference type="PROSITE" id="PS50005">
    <property type="entry name" value="TPR"/>
    <property type="match status" value="3"/>
</dbReference>
<evidence type="ECO:0000313" key="6">
    <source>
        <dbReference type="EMBL" id="KAF4672445.1"/>
    </source>
</evidence>
<protein>
    <recommendedName>
        <fullName evidence="8">Bardet-Biedl syndrome 4 protein</fullName>
    </recommendedName>
</protein>
<evidence type="ECO:0008006" key="8">
    <source>
        <dbReference type="Google" id="ProtNLM"/>
    </source>
</evidence>
<dbReference type="Pfam" id="PF13414">
    <property type="entry name" value="TPR_11"/>
    <property type="match status" value="1"/>
</dbReference>
<dbReference type="SMART" id="SM00028">
    <property type="entry name" value="TPR"/>
    <property type="match status" value="6"/>
</dbReference>
<reference evidence="6 7" key="1">
    <citation type="submission" date="2020-04" db="EMBL/GenBank/DDBJ databases">
        <title>Perkinsus chesapeaki whole genome sequence.</title>
        <authorList>
            <person name="Bogema D.R."/>
        </authorList>
    </citation>
    <scope>NUCLEOTIDE SEQUENCE [LARGE SCALE GENOMIC DNA]</scope>
    <source>
        <strain evidence="6">ATCC PRA-425</strain>
    </source>
</reference>
<feature type="region of interest" description="Disordered" evidence="5">
    <location>
        <begin position="1"/>
        <end position="25"/>
    </location>
</feature>
<feature type="repeat" description="TPR" evidence="4">
    <location>
        <begin position="149"/>
        <end position="182"/>
    </location>
</feature>
<dbReference type="Pfam" id="PF13181">
    <property type="entry name" value="TPR_8"/>
    <property type="match status" value="1"/>
</dbReference>
<dbReference type="EMBL" id="JAAPAO010000109">
    <property type="protein sequence ID" value="KAF4672445.1"/>
    <property type="molecule type" value="Genomic_DNA"/>
</dbReference>
<dbReference type="GO" id="GO:0036064">
    <property type="term" value="C:ciliary basal body"/>
    <property type="evidence" value="ECO:0007669"/>
    <property type="project" value="TreeGrafter"/>
</dbReference>